<reference evidence="2 3" key="1">
    <citation type="journal article" date="2013" name="PLoS Genet.">
        <title>The genome and development-dependent transcriptomes of Pyronema confluens: a window into fungal evolution.</title>
        <authorList>
            <person name="Traeger S."/>
            <person name="Altegoer F."/>
            <person name="Freitag M."/>
            <person name="Gabaldon T."/>
            <person name="Kempken F."/>
            <person name="Kumar A."/>
            <person name="Marcet-Houben M."/>
            <person name="Poggeler S."/>
            <person name="Stajich J.E."/>
            <person name="Nowrousian M."/>
        </authorList>
    </citation>
    <scope>NUCLEOTIDE SEQUENCE [LARGE SCALE GENOMIC DNA]</scope>
    <source>
        <strain evidence="3">CBS 100304</strain>
        <tissue evidence="2">Vegetative mycelium</tissue>
    </source>
</reference>
<evidence type="ECO:0000313" key="2">
    <source>
        <dbReference type="EMBL" id="CCX31651.1"/>
    </source>
</evidence>
<evidence type="ECO:0000256" key="1">
    <source>
        <dbReference type="SAM" id="MobiDB-lite"/>
    </source>
</evidence>
<dbReference type="EMBL" id="HF935629">
    <property type="protein sequence ID" value="CCX31651.1"/>
    <property type="molecule type" value="Genomic_DNA"/>
</dbReference>
<accession>U4LUH1</accession>
<gene>
    <name evidence="2" type="ORF">PCON_11174</name>
</gene>
<keyword evidence="3" id="KW-1185">Reference proteome</keyword>
<dbReference type="Proteomes" id="UP000018144">
    <property type="component" value="Unassembled WGS sequence"/>
</dbReference>
<sequence length="69" mass="7688">MGGPHNRTTQTHPRHNPRHARDLSLPYFPAGTCLYFIANNSHKCINISGIINDGFKCEEATSHKASNQI</sequence>
<evidence type="ECO:0000313" key="3">
    <source>
        <dbReference type="Proteomes" id="UP000018144"/>
    </source>
</evidence>
<proteinExistence type="predicted"/>
<dbReference type="AlphaFoldDB" id="U4LUH1"/>
<name>U4LUH1_PYROM</name>
<organism evidence="2 3">
    <name type="scientific">Pyronema omphalodes (strain CBS 100304)</name>
    <name type="common">Pyronema confluens</name>
    <dbReference type="NCBI Taxonomy" id="1076935"/>
    <lineage>
        <taxon>Eukaryota</taxon>
        <taxon>Fungi</taxon>
        <taxon>Dikarya</taxon>
        <taxon>Ascomycota</taxon>
        <taxon>Pezizomycotina</taxon>
        <taxon>Pezizomycetes</taxon>
        <taxon>Pezizales</taxon>
        <taxon>Pyronemataceae</taxon>
        <taxon>Pyronema</taxon>
    </lineage>
</organism>
<protein>
    <submittedName>
        <fullName evidence="2">Uncharacterized protein</fullName>
    </submittedName>
</protein>
<feature type="compositionally biased region" description="Polar residues" evidence="1">
    <location>
        <begin position="1"/>
        <end position="11"/>
    </location>
</feature>
<feature type="region of interest" description="Disordered" evidence="1">
    <location>
        <begin position="1"/>
        <end position="21"/>
    </location>
</feature>